<protein>
    <recommendedName>
        <fullName evidence="3">Carboxylesterase type B domain-containing protein</fullName>
    </recommendedName>
</protein>
<dbReference type="Proteomes" id="UP000559256">
    <property type="component" value="Unassembled WGS sequence"/>
</dbReference>
<dbReference type="SUPFAM" id="SSF53474">
    <property type="entry name" value="alpha/beta-Hydrolases"/>
    <property type="match status" value="1"/>
</dbReference>
<evidence type="ECO:0000313" key="5">
    <source>
        <dbReference type="Proteomes" id="UP000559256"/>
    </source>
</evidence>
<accession>A0A8H5LVE8</accession>
<sequence>MEPVLTTIQIPGLGVLEGWQNSDGTKQFFGIPYAQYSERFRNSKEITSWPDNKFDARKLGHYAPQPQRPFYPFPMPERPHLGESHQGEFDCLNLHITLPSGTKPEDKLPVMIWFHGGGFVFGTANYSVLDGRGVANISSDIGCPTIFVTVNYRLGFFGFLASDDIKEDNARYGGGNGNQAIRDQHNAIKWVVKNIGALGGNPDDVTLFGQSAGAISVDMHIRAPHRQLIKRAILMSGVVPICGHYTEAEYHNIYLKLVRACGIDLNLPGSERLAALRAVPYEKLCALTIEVMNNLNLPQFGPCVDGEVLGDVTIPTLADYVFNKLDWDGQLMITDVQYEGIIYDHEFTMTAEELVSWARQILPEEIASDMLTFYKISSSMTRKELYHACEAIVTDAVFCGPAYFMAKNHPDAFVAHWDYRSPFDNAWGGYAHHSLDYFFSWQGLNGILKPHEIALGRATAEDYIRFANGQEPYPRGVKDGTSSKRACRVYTAEAKAEVFCWDEYKGRRIEWFERMGKYMDKFDKLAFEITMRRSKLVSLEEGVAAKATSNVTFL</sequence>
<dbReference type="GO" id="GO:0016787">
    <property type="term" value="F:hydrolase activity"/>
    <property type="evidence" value="ECO:0007669"/>
    <property type="project" value="UniProtKB-KW"/>
</dbReference>
<dbReference type="Gene3D" id="3.40.50.1820">
    <property type="entry name" value="alpha/beta hydrolase"/>
    <property type="match status" value="1"/>
</dbReference>
<comment type="similarity">
    <text evidence="1">Belongs to the type-B carboxylesterase/lipase family.</text>
</comment>
<gene>
    <name evidence="4" type="ORF">D9758_002121</name>
</gene>
<dbReference type="EMBL" id="JAACJM010000010">
    <property type="protein sequence ID" value="KAF5370761.1"/>
    <property type="molecule type" value="Genomic_DNA"/>
</dbReference>
<evidence type="ECO:0000313" key="4">
    <source>
        <dbReference type="EMBL" id="KAF5370761.1"/>
    </source>
</evidence>
<dbReference type="InterPro" id="IPR029058">
    <property type="entry name" value="AB_hydrolase_fold"/>
</dbReference>
<keyword evidence="2" id="KW-0378">Hydrolase</keyword>
<evidence type="ECO:0000256" key="2">
    <source>
        <dbReference type="ARBA" id="ARBA00022801"/>
    </source>
</evidence>
<dbReference type="OrthoDB" id="3200163at2759"/>
<reference evidence="4 5" key="1">
    <citation type="journal article" date="2020" name="ISME J.">
        <title>Uncovering the hidden diversity of litter-decomposition mechanisms in mushroom-forming fungi.</title>
        <authorList>
            <person name="Floudas D."/>
            <person name="Bentzer J."/>
            <person name="Ahren D."/>
            <person name="Johansson T."/>
            <person name="Persson P."/>
            <person name="Tunlid A."/>
        </authorList>
    </citation>
    <scope>NUCLEOTIDE SEQUENCE [LARGE SCALE GENOMIC DNA]</scope>
    <source>
        <strain evidence="4 5">CBS 291.85</strain>
    </source>
</reference>
<proteinExistence type="inferred from homology"/>
<organism evidence="4 5">
    <name type="scientific">Tetrapyrgos nigripes</name>
    <dbReference type="NCBI Taxonomy" id="182062"/>
    <lineage>
        <taxon>Eukaryota</taxon>
        <taxon>Fungi</taxon>
        <taxon>Dikarya</taxon>
        <taxon>Basidiomycota</taxon>
        <taxon>Agaricomycotina</taxon>
        <taxon>Agaricomycetes</taxon>
        <taxon>Agaricomycetidae</taxon>
        <taxon>Agaricales</taxon>
        <taxon>Marasmiineae</taxon>
        <taxon>Marasmiaceae</taxon>
        <taxon>Tetrapyrgos</taxon>
    </lineage>
</organism>
<dbReference type="PANTHER" id="PTHR43142">
    <property type="entry name" value="CARBOXYLIC ESTER HYDROLASE"/>
    <property type="match status" value="1"/>
</dbReference>
<evidence type="ECO:0000259" key="3">
    <source>
        <dbReference type="Pfam" id="PF00135"/>
    </source>
</evidence>
<name>A0A8H5LVE8_9AGAR</name>
<evidence type="ECO:0000256" key="1">
    <source>
        <dbReference type="ARBA" id="ARBA00005964"/>
    </source>
</evidence>
<comment type="caution">
    <text evidence="4">The sequence shown here is derived from an EMBL/GenBank/DDBJ whole genome shotgun (WGS) entry which is preliminary data.</text>
</comment>
<dbReference type="AlphaFoldDB" id="A0A8H5LVE8"/>
<feature type="domain" description="Carboxylesterase type B" evidence="3">
    <location>
        <begin position="12"/>
        <end position="474"/>
    </location>
</feature>
<dbReference type="PANTHER" id="PTHR43142:SF1">
    <property type="entry name" value="CARBOXYLIC ESTER HYDROLASE"/>
    <property type="match status" value="1"/>
</dbReference>
<keyword evidence="5" id="KW-1185">Reference proteome</keyword>
<dbReference type="InterPro" id="IPR002018">
    <property type="entry name" value="CarbesteraseB"/>
</dbReference>
<dbReference type="Pfam" id="PF00135">
    <property type="entry name" value="COesterase"/>
    <property type="match status" value="1"/>
</dbReference>